<dbReference type="OrthoDB" id="5397209at2"/>
<dbReference type="InterPro" id="IPR025423">
    <property type="entry name" value="TMEM205-like"/>
</dbReference>
<comment type="subcellular location">
    <subcellularLocation>
        <location evidence="1">Membrane</location>
    </subcellularLocation>
</comment>
<keyword evidence="3 5" id="KW-1133">Transmembrane helix</keyword>
<dbReference type="GO" id="GO:0016020">
    <property type="term" value="C:membrane"/>
    <property type="evidence" value="ECO:0007669"/>
    <property type="project" value="UniProtKB-SubCell"/>
</dbReference>
<evidence type="ECO:0000256" key="1">
    <source>
        <dbReference type="ARBA" id="ARBA00004370"/>
    </source>
</evidence>
<dbReference type="Pfam" id="PF13664">
    <property type="entry name" value="DUF4149"/>
    <property type="match status" value="1"/>
</dbReference>
<organism evidence="7 8">
    <name type="scientific">Hydrogenobacter hydrogenophilus</name>
    <dbReference type="NCBI Taxonomy" id="35835"/>
    <lineage>
        <taxon>Bacteria</taxon>
        <taxon>Pseudomonadati</taxon>
        <taxon>Aquificota</taxon>
        <taxon>Aquificia</taxon>
        <taxon>Aquificales</taxon>
        <taxon>Aquificaceae</taxon>
        <taxon>Hydrogenobacter</taxon>
    </lineage>
</organism>
<dbReference type="RefSeq" id="WP_096600484.1">
    <property type="nucleotide sequence ID" value="NZ_OBEN01000001.1"/>
</dbReference>
<keyword evidence="2 5" id="KW-0812">Transmembrane</keyword>
<evidence type="ECO:0000256" key="4">
    <source>
        <dbReference type="ARBA" id="ARBA00023136"/>
    </source>
</evidence>
<name>A0A285NR34_9AQUI</name>
<evidence type="ECO:0000256" key="2">
    <source>
        <dbReference type="ARBA" id="ARBA00022692"/>
    </source>
</evidence>
<keyword evidence="8" id="KW-1185">Reference proteome</keyword>
<dbReference type="EMBL" id="OBEN01000001">
    <property type="protein sequence ID" value="SNZ11935.1"/>
    <property type="molecule type" value="Genomic_DNA"/>
</dbReference>
<reference evidence="8" key="1">
    <citation type="submission" date="2017-09" db="EMBL/GenBank/DDBJ databases">
        <authorList>
            <person name="Varghese N."/>
            <person name="Submissions S."/>
        </authorList>
    </citation>
    <scope>NUCLEOTIDE SEQUENCE [LARGE SCALE GENOMIC DNA]</scope>
    <source>
        <strain evidence="8">DSM 2913</strain>
    </source>
</reference>
<feature type="transmembrane region" description="Helical" evidence="5">
    <location>
        <begin position="108"/>
        <end position="129"/>
    </location>
</feature>
<sequence length="131" mass="15242">MAKLLLFLNAFYLGLGTFFSFYLAPLLFKVLEKEYAGRVVEKVFPVYFGLGLILGSLSLILGFRLGKWVVIVMILNLIILAFQEFYVLPISHHFKFTDYETFMRWHGISMVLNLIHLLLVFVLCIKLYLIL</sequence>
<accession>A0A285NR34</accession>
<evidence type="ECO:0000313" key="8">
    <source>
        <dbReference type="Proteomes" id="UP000218627"/>
    </source>
</evidence>
<feature type="transmembrane region" description="Helical" evidence="5">
    <location>
        <begin position="44"/>
        <end position="61"/>
    </location>
</feature>
<dbReference type="Proteomes" id="UP000218627">
    <property type="component" value="Unassembled WGS sequence"/>
</dbReference>
<feature type="domain" description="TMEM205-like" evidence="6">
    <location>
        <begin position="8"/>
        <end position="97"/>
    </location>
</feature>
<evidence type="ECO:0000256" key="5">
    <source>
        <dbReference type="SAM" id="Phobius"/>
    </source>
</evidence>
<feature type="transmembrane region" description="Helical" evidence="5">
    <location>
        <begin position="68"/>
        <end position="88"/>
    </location>
</feature>
<evidence type="ECO:0000259" key="6">
    <source>
        <dbReference type="Pfam" id="PF13664"/>
    </source>
</evidence>
<keyword evidence="4 5" id="KW-0472">Membrane</keyword>
<gene>
    <name evidence="7" type="ORF">SAMN06265353_0367</name>
</gene>
<evidence type="ECO:0000256" key="3">
    <source>
        <dbReference type="ARBA" id="ARBA00022989"/>
    </source>
</evidence>
<evidence type="ECO:0000313" key="7">
    <source>
        <dbReference type="EMBL" id="SNZ11935.1"/>
    </source>
</evidence>
<protein>
    <recommendedName>
        <fullName evidence="6">TMEM205-like domain-containing protein</fullName>
    </recommendedName>
</protein>
<proteinExistence type="predicted"/>
<dbReference type="AlphaFoldDB" id="A0A285NR34"/>